<dbReference type="Proteomes" id="UP000275232">
    <property type="component" value="Unassembled WGS sequence"/>
</dbReference>
<organism evidence="2 3">
    <name type="scientific">Aurantiacibacter spongiae</name>
    <dbReference type="NCBI Taxonomy" id="2488860"/>
    <lineage>
        <taxon>Bacteria</taxon>
        <taxon>Pseudomonadati</taxon>
        <taxon>Pseudomonadota</taxon>
        <taxon>Alphaproteobacteria</taxon>
        <taxon>Sphingomonadales</taxon>
        <taxon>Erythrobacteraceae</taxon>
        <taxon>Aurantiacibacter</taxon>
    </lineage>
</organism>
<feature type="domain" description="SnoaL-like" evidence="1">
    <location>
        <begin position="25"/>
        <end position="107"/>
    </location>
</feature>
<dbReference type="AlphaFoldDB" id="A0A3N5CQP3"/>
<dbReference type="RefSeq" id="WP_123879799.1">
    <property type="nucleotide sequence ID" value="NZ_RPFZ01000001.1"/>
</dbReference>
<gene>
    <name evidence="2" type="ORF">EG799_07030</name>
</gene>
<accession>A0A3N5CQP3</accession>
<dbReference type="Pfam" id="PF12680">
    <property type="entry name" value="SnoaL_2"/>
    <property type="match status" value="1"/>
</dbReference>
<comment type="caution">
    <text evidence="2">The sequence shown here is derived from an EMBL/GenBank/DDBJ whole genome shotgun (WGS) entry which is preliminary data.</text>
</comment>
<evidence type="ECO:0000313" key="3">
    <source>
        <dbReference type="Proteomes" id="UP000275232"/>
    </source>
</evidence>
<protein>
    <submittedName>
        <fullName evidence="2">Nuclear transport factor 2 family protein</fullName>
    </submittedName>
</protein>
<dbReference type="SUPFAM" id="SSF54427">
    <property type="entry name" value="NTF2-like"/>
    <property type="match status" value="1"/>
</dbReference>
<dbReference type="Gene3D" id="3.10.450.50">
    <property type="match status" value="1"/>
</dbReference>
<dbReference type="InterPro" id="IPR032710">
    <property type="entry name" value="NTF2-like_dom_sf"/>
</dbReference>
<sequence>MTDSGAQRDTLSLLHAVIGGKEPPGALAERIADDAVFHSPVMHTPQEGRDLVMQYLGAALQLFSAYDFCYVREIVDGREAMLEFTLTIEGTFVNGIDVISFDEAGNINDFKVFLRPLQGMQKVREKMMAQMARG</sequence>
<name>A0A3N5CQP3_9SPHN</name>
<evidence type="ECO:0000313" key="2">
    <source>
        <dbReference type="EMBL" id="RPF71393.1"/>
    </source>
</evidence>
<evidence type="ECO:0000259" key="1">
    <source>
        <dbReference type="Pfam" id="PF12680"/>
    </source>
</evidence>
<proteinExistence type="predicted"/>
<keyword evidence="3" id="KW-1185">Reference proteome</keyword>
<reference evidence="2 3" key="1">
    <citation type="submission" date="2018-11" db="EMBL/GenBank/DDBJ databases">
        <title>Erythrobacter spongiae sp. nov., isolated from a marine sponge.</title>
        <authorList>
            <person name="Zhuang L."/>
            <person name="Luo L."/>
        </authorList>
    </citation>
    <scope>NUCLEOTIDE SEQUENCE [LARGE SCALE GENOMIC DNA]</scope>
    <source>
        <strain evidence="2 3">HN-E23</strain>
    </source>
</reference>
<dbReference type="InterPro" id="IPR037401">
    <property type="entry name" value="SnoaL-like"/>
</dbReference>
<dbReference type="EMBL" id="RPFZ01000001">
    <property type="protein sequence ID" value="RPF71393.1"/>
    <property type="molecule type" value="Genomic_DNA"/>
</dbReference>
<dbReference type="OrthoDB" id="1163083at2"/>